<proteinExistence type="predicted"/>
<comment type="caution">
    <text evidence="1">The sequence shown here is derived from an EMBL/GenBank/DDBJ whole genome shotgun (WGS) entry which is preliminary data.</text>
</comment>
<dbReference type="EMBL" id="JANTYZ010000011">
    <property type="protein sequence ID" value="MCS3866348.1"/>
    <property type="molecule type" value="Genomic_DNA"/>
</dbReference>
<reference evidence="1" key="1">
    <citation type="submission" date="2022-08" db="EMBL/GenBank/DDBJ databases">
        <title>Genomic Encyclopedia of Type Strains, Phase V (KMG-V): Genome sequencing to study the core and pangenomes of soil and plant-associated prokaryotes.</title>
        <authorList>
            <person name="Whitman W."/>
        </authorList>
    </citation>
    <scope>NUCLEOTIDE SEQUENCE</scope>
    <source>
        <strain evidence="1">SP2016B</strain>
    </source>
</reference>
<sequence length="140" mass="15678">MSIFDSLFGSGRSKKVKEISDKLNSFASESPKDIADNFFEYMQNSGQGEEELFDFVVQSEDLKAILEINGMGRSEVEEVFRTLERGGAGQMVNGYYVAGAALCFEESLEYLLSNYNKLCGEEASKENILTASHKMVKHFE</sequence>
<accession>A0A9X2Z1Y7</accession>
<protein>
    <submittedName>
        <fullName evidence="1">Uncharacterized protein</fullName>
    </submittedName>
</protein>
<evidence type="ECO:0000313" key="2">
    <source>
        <dbReference type="Proteomes" id="UP001155034"/>
    </source>
</evidence>
<dbReference type="AlphaFoldDB" id="A0A9X2Z1Y7"/>
<dbReference type="RefSeq" id="WP_259084018.1">
    <property type="nucleotide sequence ID" value="NZ_JANTYZ010000011.1"/>
</dbReference>
<organism evidence="1 2">
    <name type="scientific">Salinibacter ruber</name>
    <dbReference type="NCBI Taxonomy" id="146919"/>
    <lineage>
        <taxon>Bacteria</taxon>
        <taxon>Pseudomonadati</taxon>
        <taxon>Rhodothermota</taxon>
        <taxon>Rhodothermia</taxon>
        <taxon>Rhodothermales</taxon>
        <taxon>Salinibacteraceae</taxon>
        <taxon>Salinibacter</taxon>
    </lineage>
</organism>
<gene>
    <name evidence="1" type="ORF">GGP82_002921</name>
</gene>
<dbReference type="Proteomes" id="UP001155034">
    <property type="component" value="Unassembled WGS sequence"/>
</dbReference>
<name>A0A9X2Z1Y7_9BACT</name>
<evidence type="ECO:0000313" key="1">
    <source>
        <dbReference type="EMBL" id="MCS3866348.1"/>
    </source>
</evidence>